<dbReference type="SUPFAM" id="SSF55826">
    <property type="entry name" value="YbaK/ProRS associated domain"/>
    <property type="match status" value="1"/>
</dbReference>
<dbReference type="AlphaFoldDB" id="A0A5C8PN19"/>
<dbReference type="CDD" id="cd04335">
    <property type="entry name" value="PrdX_deacylase"/>
    <property type="match status" value="1"/>
</dbReference>
<dbReference type="PANTHER" id="PTHR31423">
    <property type="entry name" value="YBAK DOMAIN-CONTAINING PROTEIN"/>
    <property type="match status" value="1"/>
</dbReference>
<dbReference type="Pfam" id="PF04073">
    <property type="entry name" value="tRNA_edit"/>
    <property type="match status" value="1"/>
</dbReference>
<reference evidence="3 4" key="1">
    <citation type="submission" date="2019-06" db="EMBL/GenBank/DDBJ databases">
        <title>New taxonomy in bacterial strain CC-CFT640, isolated from vineyard.</title>
        <authorList>
            <person name="Lin S.-Y."/>
            <person name="Tsai C.-F."/>
            <person name="Young C.-C."/>
        </authorList>
    </citation>
    <scope>NUCLEOTIDE SEQUENCE [LARGE SCALE GENOMIC DNA]</scope>
    <source>
        <strain evidence="3 4">CC-CFT640</strain>
    </source>
</reference>
<dbReference type="FunFam" id="3.90.960.10:FF:000005">
    <property type="entry name" value="Putative prolyl-tRNA synthetase"/>
    <property type="match status" value="1"/>
</dbReference>
<keyword evidence="4" id="KW-1185">Reference proteome</keyword>
<protein>
    <submittedName>
        <fullName evidence="3">Prolyl-tRNA synthetase associated domain-containing protein</fullName>
    </submittedName>
</protein>
<dbReference type="GO" id="GO:0004812">
    <property type="term" value="F:aminoacyl-tRNA ligase activity"/>
    <property type="evidence" value="ECO:0007669"/>
    <property type="project" value="UniProtKB-KW"/>
</dbReference>
<dbReference type="OrthoDB" id="5145315at2"/>
<dbReference type="GO" id="GO:0002161">
    <property type="term" value="F:aminoacyl-tRNA deacylase activity"/>
    <property type="evidence" value="ECO:0007669"/>
    <property type="project" value="InterPro"/>
</dbReference>
<dbReference type="PANTHER" id="PTHR31423:SF3">
    <property type="entry name" value="PROLYL-TRNA SYNTHETASE ASSOCIATED DOMAIN-CONTAINING PROTEIN 1-RELATED"/>
    <property type="match status" value="1"/>
</dbReference>
<comment type="similarity">
    <text evidence="1">Belongs to the PRORSD1 family.</text>
</comment>
<name>A0A5C8PN19_9HYPH</name>
<sequence length="181" mass="19766">MNAETIADPEGNDLPTTPAALLARLSALGLAHETVTHEAVFTVEQSTAVRARLPVLQQGVHIKNLFLRNKREEMWLVTAEAHRPIDLRQLGERIGAGRVSFGSPERLMRYLGVRPGSVTPLALINDTAHRVRLAVDRAVLDADIVWAHPLVNTMVTRLSGADLRRFFTATGHAPAAIDFAA</sequence>
<dbReference type="InterPro" id="IPR040285">
    <property type="entry name" value="ProX/PRXD1"/>
</dbReference>
<dbReference type="Proteomes" id="UP000321638">
    <property type="component" value="Unassembled WGS sequence"/>
</dbReference>
<evidence type="ECO:0000256" key="1">
    <source>
        <dbReference type="ARBA" id="ARBA00010201"/>
    </source>
</evidence>
<keyword evidence="3" id="KW-0030">Aminoacyl-tRNA synthetase</keyword>
<keyword evidence="3" id="KW-0436">Ligase</keyword>
<accession>A0A5C8PN19</accession>
<dbReference type="InterPro" id="IPR007214">
    <property type="entry name" value="YbaK/aa-tRNA-synth-assoc-dom"/>
</dbReference>
<evidence type="ECO:0000313" key="4">
    <source>
        <dbReference type="Proteomes" id="UP000321638"/>
    </source>
</evidence>
<gene>
    <name evidence="3" type="ORF">FHP25_12760</name>
</gene>
<evidence type="ECO:0000313" key="3">
    <source>
        <dbReference type="EMBL" id="TXL75958.1"/>
    </source>
</evidence>
<feature type="domain" description="YbaK/aminoacyl-tRNA synthetase-associated" evidence="2">
    <location>
        <begin position="52"/>
        <end position="166"/>
    </location>
</feature>
<dbReference type="Gene3D" id="3.90.960.10">
    <property type="entry name" value="YbaK/aminoacyl-tRNA synthetase-associated domain"/>
    <property type="match status" value="1"/>
</dbReference>
<dbReference type="RefSeq" id="WP_147847319.1">
    <property type="nucleotide sequence ID" value="NZ_VDUZ01000012.1"/>
</dbReference>
<organism evidence="3 4">
    <name type="scientific">Vineibacter terrae</name>
    <dbReference type="NCBI Taxonomy" id="2586908"/>
    <lineage>
        <taxon>Bacteria</taxon>
        <taxon>Pseudomonadati</taxon>
        <taxon>Pseudomonadota</taxon>
        <taxon>Alphaproteobacteria</taxon>
        <taxon>Hyphomicrobiales</taxon>
        <taxon>Vineibacter</taxon>
    </lineage>
</organism>
<dbReference type="EMBL" id="VDUZ01000012">
    <property type="protein sequence ID" value="TXL75958.1"/>
    <property type="molecule type" value="Genomic_DNA"/>
</dbReference>
<dbReference type="InterPro" id="IPR036754">
    <property type="entry name" value="YbaK/aa-tRNA-synt-asso_dom_sf"/>
</dbReference>
<evidence type="ECO:0000259" key="2">
    <source>
        <dbReference type="Pfam" id="PF04073"/>
    </source>
</evidence>
<comment type="caution">
    <text evidence="3">The sequence shown here is derived from an EMBL/GenBank/DDBJ whole genome shotgun (WGS) entry which is preliminary data.</text>
</comment>
<proteinExistence type="inferred from homology"/>